<dbReference type="RefSeq" id="WP_186887529.1">
    <property type="nucleotide sequence ID" value="NZ_JACONZ010000002.1"/>
</dbReference>
<dbReference type="AlphaFoldDB" id="A0A923I7C8"/>
<reference evidence="1" key="1">
    <citation type="submission" date="2020-08" db="EMBL/GenBank/DDBJ databases">
        <title>Genome public.</title>
        <authorList>
            <person name="Liu C."/>
            <person name="Sun Q."/>
        </authorList>
    </citation>
    <scope>NUCLEOTIDE SEQUENCE</scope>
    <source>
        <strain evidence="1">BX8</strain>
    </source>
</reference>
<evidence type="ECO:0000313" key="1">
    <source>
        <dbReference type="EMBL" id="MBC5581164.1"/>
    </source>
</evidence>
<proteinExistence type="predicted"/>
<dbReference type="Proteomes" id="UP000659630">
    <property type="component" value="Unassembled WGS sequence"/>
</dbReference>
<keyword evidence="2" id="KW-1185">Reference proteome</keyword>
<name>A0A923I7C8_9FIRM</name>
<comment type="caution">
    <text evidence="1">The sequence shown here is derived from an EMBL/GenBank/DDBJ whole genome shotgun (WGS) entry which is preliminary data.</text>
</comment>
<organism evidence="1 2">
    <name type="scientific">Anaerofilum hominis</name>
    <dbReference type="NCBI Taxonomy" id="2763016"/>
    <lineage>
        <taxon>Bacteria</taxon>
        <taxon>Bacillati</taxon>
        <taxon>Bacillota</taxon>
        <taxon>Clostridia</taxon>
        <taxon>Eubacteriales</taxon>
        <taxon>Oscillospiraceae</taxon>
        <taxon>Anaerofilum</taxon>
    </lineage>
</organism>
<accession>A0A923I7C8</accession>
<dbReference type="EMBL" id="JACONZ010000002">
    <property type="protein sequence ID" value="MBC5581164.1"/>
    <property type="molecule type" value="Genomic_DNA"/>
</dbReference>
<sequence length="163" mass="18967">MAGTGGKALIIPNGATRVLICVDALRDEELGGRWYNPYQPQAVRFESVLQLLGGMEELYDDLSFPQPAFCCRSWRQEERGRDRYRKRQKEVKRYMSDEIFKEKRGEKATFVVQVQFRQNATWQGTVTWAEKNETRHFRSTLELIRLMDESLSMDQDTPAQAAP</sequence>
<gene>
    <name evidence="1" type="ORF">H8S23_06560</name>
</gene>
<protein>
    <submittedName>
        <fullName evidence="1">Uncharacterized protein</fullName>
    </submittedName>
</protein>
<evidence type="ECO:0000313" key="2">
    <source>
        <dbReference type="Proteomes" id="UP000659630"/>
    </source>
</evidence>